<reference evidence="1" key="1">
    <citation type="submission" date="2014-09" db="EMBL/GenBank/DDBJ databases">
        <authorList>
            <person name="Magalhaes I.L.F."/>
            <person name="Oliveira U."/>
            <person name="Santos F.R."/>
            <person name="Vidigal T.H.D.A."/>
            <person name="Brescovit A.D."/>
            <person name="Santos A.J."/>
        </authorList>
    </citation>
    <scope>NUCLEOTIDE SEQUENCE</scope>
    <source>
        <tissue evidence="1">Shoot tissue taken approximately 20 cm above the soil surface</tissue>
    </source>
</reference>
<dbReference type="AlphaFoldDB" id="A0A0A9AI14"/>
<evidence type="ECO:0000313" key="1">
    <source>
        <dbReference type="EMBL" id="JAD50801.1"/>
    </source>
</evidence>
<name>A0A0A9AI14_ARUDO</name>
<sequence>MMVPTGLHIQCIMSLFSMNEAGSDYSVLNICLTSPTLLTVK</sequence>
<reference evidence="1" key="2">
    <citation type="journal article" date="2015" name="Data Brief">
        <title>Shoot transcriptome of the giant reed, Arundo donax.</title>
        <authorList>
            <person name="Barrero R.A."/>
            <person name="Guerrero F.D."/>
            <person name="Moolhuijzen P."/>
            <person name="Goolsby J.A."/>
            <person name="Tidwell J."/>
            <person name="Bellgard S.E."/>
            <person name="Bellgard M.I."/>
        </authorList>
    </citation>
    <scope>NUCLEOTIDE SEQUENCE</scope>
    <source>
        <tissue evidence="1">Shoot tissue taken approximately 20 cm above the soil surface</tissue>
    </source>
</reference>
<protein>
    <submittedName>
        <fullName evidence="1">Uncharacterized protein</fullName>
    </submittedName>
</protein>
<accession>A0A0A9AI14</accession>
<organism evidence="1">
    <name type="scientific">Arundo donax</name>
    <name type="common">Giant reed</name>
    <name type="synonym">Donax arundinaceus</name>
    <dbReference type="NCBI Taxonomy" id="35708"/>
    <lineage>
        <taxon>Eukaryota</taxon>
        <taxon>Viridiplantae</taxon>
        <taxon>Streptophyta</taxon>
        <taxon>Embryophyta</taxon>
        <taxon>Tracheophyta</taxon>
        <taxon>Spermatophyta</taxon>
        <taxon>Magnoliopsida</taxon>
        <taxon>Liliopsida</taxon>
        <taxon>Poales</taxon>
        <taxon>Poaceae</taxon>
        <taxon>PACMAD clade</taxon>
        <taxon>Arundinoideae</taxon>
        <taxon>Arundineae</taxon>
        <taxon>Arundo</taxon>
    </lineage>
</organism>
<dbReference type="EMBL" id="GBRH01247094">
    <property type="protein sequence ID" value="JAD50801.1"/>
    <property type="molecule type" value="Transcribed_RNA"/>
</dbReference>
<proteinExistence type="predicted"/>